<dbReference type="RefSeq" id="WP_211310572.1">
    <property type="nucleotide sequence ID" value="NZ_QTUC01000001.1"/>
</dbReference>
<accession>A0A3D9V642</accession>
<reference evidence="8 9" key="1">
    <citation type="submission" date="2018-08" db="EMBL/GenBank/DDBJ databases">
        <title>Sequencing the genomes of 1000 actinobacteria strains.</title>
        <authorList>
            <person name="Klenk H.-P."/>
        </authorList>
    </citation>
    <scope>NUCLEOTIDE SEQUENCE [LARGE SCALE GENOMIC DNA]</scope>
    <source>
        <strain evidence="8 9">DSM 22891</strain>
    </source>
</reference>
<dbReference type="InterPro" id="IPR015797">
    <property type="entry name" value="NUDIX_hydrolase-like_dom_sf"/>
</dbReference>
<dbReference type="PROSITE" id="PS51462">
    <property type="entry name" value="NUDIX"/>
    <property type="match status" value="1"/>
</dbReference>
<proteinExistence type="predicted"/>
<dbReference type="GO" id="GO:0046872">
    <property type="term" value="F:metal ion binding"/>
    <property type="evidence" value="ECO:0007669"/>
    <property type="project" value="UniProtKB-KW"/>
</dbReference>
<evidence type="ECO:0000256" key="3">
    <source>
        <dbReference type="ARBA" id="ARBA00022723"/>
    </source>
</evidence>
<evidence type="ECO:0000256" key="2">
    <source>
        <dbReference type="ARBA" id="ARBA00001946"/>
    </source>
</evidence>
<dbReference type="InterPro" id="IPR000086">
    <property type="entry name" value="NUDIX_hydrolase_dom"/>
</dbReference>
<comment type="caution">
    <text evidence="8">The sequence shown here is derived from an EMBL/GenBank/DDBJ whole genome shotgun (WGS) entry which is preliminary data.</text>
</comment>
<feature type="domain" description="Nudix hydrolase" evidence="7">
    <location>
        <begin position="33"/>
        <end position="238"/>
    </location>
</feature>
<keyword evidence="5" id="KW-0460">Magnesium</keyword>
<dbReference type="AlphaFoldDB" id="A0A3D9V642"/>
<evidence type="ECO:0000256" key="5">
    <source>
        <dbReference type="ARBA" id="ARBA00022842"/>
    </source>
</evidence>
<dbReference type="PANTHER" id="PTHR12318:SF0">
    <property type="entry name" value="ACYL-COENZYME A DIPHOSPHATASE NUDT19"/>
    <property type="match status" value="1"/>
</dbReference>
<keyword evidence="4" id="KW-0378">Hydrolase</keyword>
<comment type="cofactor">
    <cofactor evidence="1">
        <name>Mn(2+)</name>
        <dbReference type="ChEBI" id="CHEBI:29035"/>
    </cofactor>
</comment>
<organism evidence="8 9">
    <name type="scientific">Thermasporomyces composti</name>
    <dbReference type="NCBI Taxonomy" id="696763"/>
    <lineage>
        <taxon>Bacteria</taxon>
        <taxon>Bacillati</taxon>
        <taxon>Actinomycetota</taxon>
        <taxon>Actinomycetes</taxon>
        <taxon>Propionibacteriales</taxon>
        <taxon>Nocardioidaceae</taxon>
        <taxon>Thermasporomyces</taxon>
    </lineage>
</organism>
<sequence>MDALPSDADVRSVPPALVARARRLAAGQVEPPTPRLAATVVLLRDGPDGLETFLLRRRTSMAFAPGRYVFPGGSVDRRDAEVLTRWAGPSPAEWAVRLGLADDKLARATVCAAVRETFEESGVMLAGPAEGSVVADTTGTEWEEDRRALLGRALSFGELLERRGLVLRSDLLVAWDHWITPEVEERRYDTRFFLAALPAGQRTRDVSSEADRVTWMRPVDALASVRRGEMSMLPPTYQTLASLVAVSDVQSALEAAAARRIVPTMPAVALEGDDARWVLPGEDGYESAIGAASVVPDATDARAEGPAVE</sequence>
<dbReference type="SUPFAM" id="SSF55811">
    <property type="entry name" value="Nudix"/>
    <property type="match status" value="1"/>
</dbReference>
<keyword evidence="6" id="KW-0464">Manganese</keyword>
<evidence type="ECO:0000256" key="1">
    <source>
        <dbReference type="ARBA" id="ARBA00001936"/>
    </source>
</evidence>
<comment type="cofactor">
    <cofactor evidence="2">
        <name>Mg(2+)</name>
        <dbReference type="ChEBI" id="CHEBI:18420"/>
    </cofactor>
</comment>
<evidence type="ECO:0000259" key="7">
    <source>
        <dbReference type="PROSITE" id="PS51462"/>
    </source>
</evidence>
<protein>
    <recommendedName>
        <fullName evidence="7">Nudix hydrolase domain-containing protein</fullName>
    </recommendedName>
</protein>
<dbReference type="Proteomes" id="UP000256485">
    <property type="component" value="Unassembled WGS sequence"/>
</dbReference>
<gene>
    <name evidence="8" type="ORF">DFJ64_2260</name>
</gene>
<dbReference type="Gene3D" id="3.90.79.10">
    <property type="entry name" value="Nucleoside Triphosphate Pyrophosphohydrolase"/>
    <property type="match status" value="1"/>
</dbReference>
<dbReference type="InterPro" id="IPR039121">
    <property type="entry name" value="NUDT19"/>
</dbReference>
<keyword evidence="3" id="KW-0479">Metal-binding</keyword>
<dbReference type="EMBL" id="QTUC01000001">
    <property type="protein sequence ID" value="REF36826.1"/>
    <property type="molecule type" value="Genomic_DNA"/>
</dbReference>
<dbReference type="GO" id="GO:0016818">
    <property type="term" value="F:hydrolase activity, acting on acid anhydrides, in phosphorus-containing anhydrides"/>
    <property type="evidence" value="ECO:0007669"/>
    <property type="project" value="InterPro"/>
</dbReference>
<dbReference type="PANTHER" id="PTHR12318">
    <property type="entry name" value="TESTOSTERONE-REGULATED PROTEIN RP2"/>
    <property type="match status" value="1"/>
</dbReference>
<name>A0A3D9V642_THECX</name>
<evidence type="ECO:0000313" key="9">
    <source>
        <dbReference type="Proteomes" id="UP000256485"/>
    </source>
</evidence>
<evidence type="ECO:0000313" key="8">
    <source>
        <dbReference type="EMBL" id="REF36826.1"/>
    </source>
</evidence>
<dbReference type="CDD" id="cd18870">
    <property type="entry name" value="NUDIX_AcylCoAdiphos_Nudt19"/>
    <property type="match status" value="1"/>
</dbReference>
<evidence type="ECO:0000256" key="4">
    <source>
        <dbReference type="ARBA" id="ARBA00022801"/>
    </source>
</evidence>
<keyword evidence="9" id="KW-1185">Reference proteome</keyword>
<evidence type="ECO:0000256" key="6">
    <source>
        <dbReference type="ARBA" id="ARBA00023211"/>
    </source>
</evidence>